<keyword evidence="3" id="KW-1185">Reference proteome</keyword>
<feature type="compositionally biased region" description="Acidic residues" evidence="1">
    <location>
        <begin position="429"/>
        <end position="441"/>
    </location>
</feature>
<feature type="region of interest" description="Disordered" evidence="1">
    <location>
        <begin position="345"/>
        <end position="365"/>
    </location>
</feature>
<proteinExistence type="predicted"/>
<dbReference type="EMBL" id="JAQQWM010000003">
    <property type="protein sequence ID" value="KAK8072705.1"/>
    <property type="molecule type" value="Genomic_DNA"/>
</dbReference>
<accession>A0ABR1VN93</accession>
<evidence type="ECO:0000313" key="2">
    <source>
        <dbReference type="EMBL" id="KAK8072705.1"/>
    </source>
</evidence>
<evidence type="ECO:0000256" key="1">
    <source>
        <dbReference type="SAM" id="MobiDB-lite"/>
    </source>
</evidence>
<protein>
    <recommendedName>
        <fullName evidence="4">HNH nuclease domain-containing protein</fullName>
    </recommendedName>
</protein>
<name>A0ABR1VN93_9PEZI</name>
<gene>
    <name evidence="2" type="ORF">PG996_006053</name>
</gene>
<feature type="region of interest" description="Disordered" evidence="1">
    <location>
        <begin position="37"/>
        <end position="56"/>
    </location>
</feature>
<feature type="region of interest" description="Disordered" evidence="1">
    <location>
        <begin position="418"/>
        <end position="458"/>
    </location>
</feature>
<comment type="caution">
    <text evidence="2">The sequence shown here is derived from an EMBL/GenBank/DDBJ whole genome shotgun (WGS) entry which is preliminary data.</text>
</comment>
<evidence type="ECO:0008006" key="4">
    <source>
        <dbReference type="Google" id="ProtNLM"/>
    </source>
</evidence>
<organism evidence="2 3">
    <name type="scientific">Apiospora saccharicola</name>
    <dbReference type="NCBI Taxonomy" id="335842"/>
    <lineage>
        <taxon>Eukaryota</taxon>
        <taxon>Fungi</taxon>
        <taxon>Dikarya</taxon>
        <taxon>Ascomycota</taxon>
        <taxon>Pezizomycotina</taxon>
        <taxon>Sordariomycetes</taxon>
        <taxon>Xylariomycetidae</taxon>
        <taxon>Amphisphaeriales</taxon>
        <taxon>Apiosporaceae</taxon>
        <taxon>Apiospora</taxon>
    </lineage>
</organism>
<sequence>MFGPGLFTSRPLYRSLTRSRLSHNQLNSAFFKTKARSRQFKHGRAPREPGGPVPILGGKHHEDLIKSYKWRFGIAMRKVLLLSRYFGPDQDPVAAEKLQYRALVVLIANFVRDKDDIFKIRRFPVPDKGTPREYLSPGNDALKTAAFNMHQEYTCYLYRFPDPAEDEISVKADMWFIFGLWRTDEAKYPSVPDPLIYKRAITKTNPEDNEQYRLFRAFRDYLVDKRSLLFFPMAGACMRAVVVTACPGYFASTYVNSSGESEDVLVGWFGNGDGARDRLARSLLGGRRRIHITKEIEKPHLSSETYWDTQQTSIVQLFRLPDRLGEVTPMLCCLGIWQADEAKYPRAPDPHPRGEAVPSQEDGGANEQYRLFREFQEYVLKMLEQNNMTQGSISIPMRALVFTACPGHFVTKFVDSSGKREDELVGWPDDQDDQKDQENQDDPMLTGKWQELPSTVSK</sequence>
<dbReference type="Proteomes" id="UP001446871">
    <property type="component" value="Unassembled WGS sequence"/>
</dbReference>
<evidence type="ECO:0000313" key="3">
    <source>
        <dbReference type="Proteomes" id="UP001446871"/>
    </source>
</evidence>
<reference evidence="2 3" key="1">
    <citation type="submission" date="2023-01" db="EMBL/GenBank/DDBJ databases">
        <title>Analysis of 21 Apiospora genomes using comparative genomics revels a genus with tremendous synthesis potential of carbohydrate active enzymes and secondary metabolites.</title>
        <authorList>
            <person name="Sorensen T."/>
        </authorList>
    </citation>
    <scope>NUCLEOTIDE SEQUENCE [LARGE SCALE GENOMIC DNA]</scope>
    <source>
        <strain evidence="2 3">CBS 83171</strain>
    </source>
</reference>
<feature type="compositionally biased region" description="Basic and acidic residues" evidence="1">
    <location>
        <begin position="345"/>
        <end position="354"/>
    </location>
</feature>